<dbReference type="OrthoDB" id="7815964at2"/>
<reference evidence="1 2" key="1">
    <citation type="submission" date="2019-01" db="EMBL/GenBank/DDBJ databases">
        <title>Lactibacter flavus gen. nov., sp. nov., a novel bacterium of the family Propionibacteriaceae isolated from raw milk and dairy products.</title>
        <authorList>
            <person name="Huptas C."/>
            <person name="Wenning M."/>
            <person name="Breitenwieser F."/>
            <person name="Doll E."/>
            <person name="Von Neubeck M."/>
            <person name="Busse H.-J."/>
            <person name="Scherer S."/>
        </authorList>
    </citation>
    <scope>NUCLEOTIDE SEQUENCE [LARGE SCALE GENOMIC DNA]</scope>
    <source>
        <strain evidence="1 2">KCTC 33808</strain>
    </source>
</reference>
<evidence type="ECO:0000313" key="2">
    <source>
        <dbReference type="Proteomes" id="UP000292373"/>
    </source>
</evidence>
<gene>
    <name evidence="1" type="ORF">ET989_05420</name>
</gene>
<name>A0A4Q9KFH2_9ACTN</name>
<dbReference type="EMBL" id="SDMQ01000004">
    <property type="protein sequence ID" value="TBT85893.1"/>
    <property type="molecule type" value="Genomic_DNA"/>
</dbReference>
<organism evidence="1 2">
    <name type="scientific">Propioniciclava sinopodophylli</name>
    <dbReference type="NCBI Taxonomy" id="1837344"/>
    <lineage>
        <taxon>Bacteria</taxon>
        <taxon>Bacillati</taxon>
        <taxon>Actinomycetota</taxon>
        <taxon>Actinomycetes</taxon>
        <taxon>Propionibacteriales</taxon>
        <taxon>Propionibacteriaceae</taxon>
        <taxon>Propioniciclava</taxon>
    </lineage>
</organism>
<accession>A0A4Q9KFH2</accession>
<sequence>MNAVPLVLPLNRPQYVPSAETLISALAWEVLEYADVRTSAGRKYQVVDRTSTKTKGEETRPTGDALVKFGDALTEAGISHELEGNVVPKAFLNSIAGVRPTRAKVQAASPMTPALALLQDTTGMTGLANPVNYAAILEAMFAMGSPSSESDGPTMASRWLSAASRRVDTDSVLARVDAAFVELYGEYRERPQVARAEVDSLRGAYPNSPFGWLHDSWVKLTSNEWVDALPPRVWIDWATTTLRMGLAFGFLWEAERYRSVLQGILSSRTLADALDMGQPELLPWPAAYLPPSSRSVRPAMRRRIDEGGRLRNVMARWAVVEGDPSGRGWASNPAFLNEAKAALSESSRPSALKNVYETVFYALVRRDQSDHYGLLVPRGTNVTLLDPGTEWVAMVAGLAAPAPGASNHVGRIVEELARLGLRPPVSELVRLLESAGLARGSADADHGVRVASPFGEGE</sequence>
<keyword evidence="2" id="KW-1185">Reference proteome</keyword>
<proteinExistence type="predicted"/>
<comment type="caution">
    <text evidence="1">The sequence shown here is derived from an EMBL/GenBank/DDBJ whole genome shotgun (WGS) entry which is preliminary data.</text>
</comment>
<dbReference type="Proteomes" id="UP000292373">
    <property type="component" value="Unassembled WGS sequence"/>
</dbReference>
<dbReference type="AlphaFoldDB" id="A0A4Q9KFH2"/>
<protein>
    <submittedName>
        <fullName evidence="1">Uncharacterized protein</fullName>
    </submittedName>
</protein>
<evidence type="ECO:0000313" key="1">
    <source>
        <dbReference type="EMBL" id="TBT85893.1"/>
    </source>
</evidence>
<dbReference type="RefSeq" id="WP_131167542.1">
    <property type="nucleotide sequence ID" value="NZ_SDMQ01000004.1"/>
</dbReference>